<gene>
    <name evidence="2" type="ORF">SAMN06265376_112100</name>
</gene>
<feature type="chain" id="PRO_5012014649" evidence="1">
    <location>
        <begin position="24"/>
        <end position="138"/>
    </location>
</feature>
<dbReference type="EMBL" id="FZNY01000012">
    <property type="protein sequence ID" value="SNS36860.1"/>
    <property type="molecule type" value="Genomic_DNA"/>
</dbReference>
<keyword evidence="1" id="KW-0732">Signal</keyword>
<sequence length="138" mass="16125">MFVKIKVIIPILAIMLASFTSPYKDTTKSVKITKSSVPIEASEFLLREGITMLASTDDYLFYVTVKSKNVKGKKELSNHRKIKRKGQQYNVTYTYEYRSSKLKKTYDLYYIVWEDGEVFEVKPTIDIYVENIRLLTEV</sequence>
<protein>
    <submittedName>
        <fullName evidence="2">Uncharacterized protein</fullName>
    </submittedName>
</protein>
<evidence type="ECO:0000313" key="3">
    <source>
        <dbReference type="Proteomes" id="UP000198379"/>
    </source>
</evidence>
<dbReference type="AlphaFoldDB" id="A0A239DWL6"/>
<dbReference type="Proteomes" id="UP000198379">
    <property type="component" value="Unassembled WGS sequence"/>
</dbReference>
<reference evidence="2 3" key="1">
    <citation type="submission" date="2017-06" db="EMBL/GenBank/DDBJ databases">
        <authorList>
            <person name="Kim H.J."/>
            <person name="Triplett B.A."/>
        </authorList>
    </citation>
    <scope>NUCLEOTIDE SEQUENCE [LARGE SCALE GENOMIC DNA]</scope>
    <source>
        <strain evidence="2 3">DSM 25597</strain>
    </source>
</reference>
<evidence type="ECO:0000256" key="1">
    <source>
        <dbReference type="SAM" id="SignalP"/>
    </source>
</evidence>
<evidence type="ECO:0000313" key="2">
    <source>
        <dbReference type="EMBL" id="SNS36860.1"/>
    </source>
</evidence>
<proteinExistence type="predicted"/>
<organism evidence="2 3">
    <name type="scientific">Dokdonia pacifica</name>
    <dbReference type="NCBI Taxonomy" id="1627892"/>
    <lineage>
        <taxon>Bacteria</taxon>
        <taxon>Pseudomonadati</taxon>
        <taxon>Bacteroidota</taxon>
        <taxon>Flavobacteriia</taxon>
        <taxon>Flavobacteriales</taxon>
        <taxon>Flavobacteriaceae</taxon>
        <taxon>Dokdonia</taxon>
    </lineage>
</organism>
<dbReference type="OrthoDB" id="9934157at2"/>
<dbReference type="RefSeq" id="WP_089373951.1">
    <property type="nucleotide sequence ID" value="NZ_BMEP01000011.1"/>
</dbReference>
<feature type="signal peptide" evidence="1">
    <location>
        <begin position="1"/>
        <end position="23"/>
    </location>
</feature>
<accession>A0A239DWL6</accession>
<name>A0A239DWL6_9FLAO</name>
<keyword evidence="3" id="KW-1185">Reference proteome</keyword>